<keyword evidence="2" id="KW-0732">Signal</keyword>
<name>A0ABV5K1I7_9FLAO</name>
<comment type="caution">
    <text evidence="3">The sequence shown here is derived from an EMBL/GenBank/DDBJ whole genome shotgun (WGS) entry which is preliminary data.</text>
</comment>
<dbReference type="NCBIfam" id="NF046080">
    <property type="entry name" value="PID_CTERM"/>
    <property type="match status" value="1"/>
</dbReference>
<accession>A0ABV5K1I7</accession>
<sequence>MRNKIIKHILFVAFLLMFNNVLAQDLPKPNEQAPELPIDGGITFLLVAGTFYGVYKLNKRSKKISKIKHS</sequence>
<keyword evidence="1" id="KW-0472">Membrane</keyword>
<feature type="transmembrane region" description="Helical" evidence="1">
    <location>
        <begin position="39"/>
        <end position="58"/>
    </location>
</feature>
<keyword evidence="1" id="KW-1133">Transmembrane helix</keyword>
<evidence type="ECO:0000313" key="3">
    <source>
        <dbReference type="EMBL" id="MFB9272458.1"/>
    </source>
</evidence>
<gene>
    <name evidence="3" type="ORF">ACFFT3_11215</name>
</gene>
<feature type="signal peptide" evidence="2">
    <location>
        <begin position="1"/>
        <end position="23"/>
    </location>
</feature>
<evidence type="ECO:0000256" key="2">
    <source>
        <dbReference type="SAM" id="SignalP"/>
    </source>
</evidence>
<keyword evidence="4" id="KW-1185">Reference proteome</keyword>
<dbReference type="RefSeq" id="WP_373286323.1">
    <property type="nucleotide sequence ID" value="NZ_BMNS01000019.1"/>
</dbReference>
<evidence type="ECO:0000313" key="4">
    <source>
        <dbReference type="Proteomes" id="UP001589665"/>
    </source>
</evidence>
<dbReference type="Proteomes" id="UP001589665">
    <property type="component" value="Unassembled WGS sequence"/>
</dbReference>
<proteinExistence type="predicted"/>
<evidence type="ECO:0000256" key="1">
    <source>
        <dbReference type="SAM" id="Phobius"/>
    </source>
</evidence>
<reference evidence="3 4" key="1">
    <citation type="submission" date="2024-09" db="EMBL/GenBank/DDBJ databases">
        <authorList>
            <person name="Sun Q."/>
            <person name="Mori K."/>
        </authorList>
    </citation>
    <scope>NUCLEOTIDE SEQUENCE [LARGE SCALE GENOMIC DNA]</scope>
    <source>
        <strain evidence="3 4">JCM 13034</strain>
    </source>
</reference>
<protein>
    <submittedName>
        <fullName evidence="3">PID-CTERM protein-sorting domain-containing protein</fullName>
    </submittedName>
</protein>
<feature type="chain" id="PRO_5046044112" evidence="2">
    <location>
        <begin position="24"/>
        <end position="70"/>
    </location>
</feature>
<dbReference type="InterPro" id="IPR058207">
    <property type="entry name" value="PID_CTERM"/>
</dbReference>
<organism evidence="3 4">
    <name type="scientific">Lutibacter litoralis</name>
    <dbReference type="NCBI Taxonomy" id="321268"/>
    <lineage>
        <taxon>Bacteria</taxon>
        <taxon>Pseudomonadati</taxon>
        <taxon>Bacteroidota</taxon>
        <taxon>Flavobacteriia</taxon>
        <taxon>Flavobacteriales</taxon>
        <taxon>Flavobacteriaceae</taxon>
        <taxon>Lutibacter</taxon>
    </lineage>
</organism>
<dbReference type="EMBL" id="JBHMDX010000008">
    <property type="protein sequence ID" value="MFB9272458.1"/>
    <property type="molecule type" value="Genomic_DNA"/>
</dbReference>
<keyword evidence="1" id="KW-0812">Transmembrane</keyword>